<keyword evidence="8" id="KW-1185">Reference proteome</keyword>
<evidence type="ECO:0000259" key="4">
    <source>
        <dbReference type="Pfam" id="PF25954"/>
    </source>
</evidence>
<dbReference type="NCBIfam" id="TIGR01730">
    <property type="entry name" value="RND_mfp"/>
    <property type="match status" value="1"/>
</dbReference>
<evidence type="ECO:0000256" key="2">
    <source>
        <dbReference type="ARBA" id="ARBA00022448"/>
    </source>
</evidence>
<dbReference type="GO" id="GO:0030313">
    <property type="term" value="C:cell envelope"/>
    <property type="evidence" value="ECO:0007669"/>
    <property type="project" value="TreeGrafter"/>
</dbReference>
<dbReference type="Pfam" id="PF25973">
    <property type="entry name" value="BSH_CzcB"/>
    <property type="match status" value="1"/>
</dbReference>
<name>A0A1I0S5L8_9BACT</name>
<dbReference type="InterPro" id="IPR058792">
    <property type="entry name" value="Beta-barrel_RND_2"/>
</dbReference>
<dbReference type="Gene3D" id="2.40.50.100">
    <property type="match status" value="1"/>
</dbReference>
<evidence type="ECO:0000256" key="3">
    <source>
        <dbReference type="SAM" id="Coils"/>
    </source>
</evidence>
<dbReference type="PANTHER" id="PTHR30097">
    <property type="entry name" value="CATION EFFLUX SYSTEM PROTEIN CUSB"/>
    <property type="match status" value="1"/>
</dbReference>
<dbReference type="EMBL" id="FOJG01000002">
    <property type="protein sequence ID" value="SEW50378.1"/>
    <property type="molecule type" value="Genomic_DNA"/>
</dbReference>
<dbReference type="STRING" id="29529.SAMN04488122_3781"/>
<evidence type="ECO:0000259" key="5">
    <source>
        <dbReference type="Pfam" id="PF25967"/>
    </source>
</evidence>
<dbReference type="Gene3D" id="2.40.420.20">
    <property type="match status" value="1"/>
</dbReference>
<dbReference type="InterPro" id="IPR006143">
    <property type="entry name" value="RND_pump_MFP"/>
</dbReference>
<dbReference type="GO" id="GO:0015679">
    <property type="term" value="P:plasma membrane copper ion transport"/>
    <property type="evidence" value="ECO:0007669"/>
    <property type="project" value="TreeGrafter"/>
</dbReference>
<evidence type="ECO:0000313" key="8">
    <source>
        <dbReference type="Proteomes" id="UP000199310"/>
    </source>
</evidence>
<evidence type="ECO:0000259" key="6">
    <source>
        <dbReference type="Pfam" id="PF25973"/>
    </source>
</evidence>
<keyword evidence="3" id="KW-0175">Coiled coil</keyword>
<dbReference type="Gene3D" id="2.40.30.170">
    <property type="match status" value="1"/>
</dbReference>
<feature type="domain" description="CzcB-like barrel-sandwich hybrid" evidence="6">
    <location>
        <begin position="88"/>
        <end position="227"/>
    </location>
</feature>
<dbReference type="FunFam" id="2.40.30.170:FF:000010">
    <property type="entry name" value="Efflux RND transporter periplasmic adaptor subunit"/>
    <property type="match status" value="1"/>
</dbReference>
<dbReference type="GO" id="GO:0016020">
    <property type="term" value="C:membrane"/>
    <property type="evidence" value="ECO:0007669"/>
    <property type="project" value="InterPro"/>
</dbReference>
<dbReference type="AlphaFoldDB" id="A0A1I0S5L8"/>
<feature type="coiled-coil region" evidence="3">
    <location>
        <begin position="117"/>
        <end position="144"/>
    </location>
</feature>
<sequence length="380" mass="42630">MKNSTMQQDKNYLKTKHMKQPILIIGFSLLAAILWSGCKHSQAEDSEKTTFVLSDTMMKNIRIDTAHLEPVVNEVRLSGKVTPNGGKVLKVYPLVSGYVEDIKVQLGDYVQKGQVLAVIHSAEIADYEKQLAQAKSDRNVADKNLKVAQDLYDSRLSTEKDVVNAKGEVQKSDAEITRLNDLFKIYRKGKGATYLVTAPISGYIIEKNINNNMEIRSDNSANIFTISELDDVWVMANVFETDIARIKEGYAADIVTVSYPDQPFHGKIDKIYNFLDPATKTMQVRISIDNKNMLLKPEMFATVYVKYTDNDQKIAVPSAAVIFDNSKNYVLVFKDKFNIAVRQVEVAKTSGDITYLSSGLTADEKVISKNQLLIYDALKD</sequence>
<dbReference type="InterPro" id="IPR058647">
    <property type="entry name" value="BSH_CzcB-like"/>
</dbReference>
<organism evidence="7 8">
    <name type="scientific">Chitinophaga arvensicola</name>
    <dbReference type="NCBI Taxonomy" id="29529"/>
    <lineage>
        <taxon>Bacteria</taxon>
        <taxon>Pseudomonadati</taxon>
        <taxon>Bacteroidota</taxon>
        <taxon>Chitinophagia</taxon>
        <taxon>Chitinophagales</taxon>
        <taxon>Chitinophagaceae</taxon>
        <taxon>Chitinophaga</taxon>
    </lineage>
</organism>
<keyword evidence="2" id="KW-0813">Transport</keyword>
<proteinExistence type="inferred from homology"/>
<protein>
    <submittedName>
        <fullName evidence="7">Membrane fusion protein, cobalt-zinc-cadmium efflux system</fullName>
    </submittedName>
</protein>
<dbReference type="InterPro" id="IPR051909">
    <property type="entry name" value="MFP_Cation_Efflux"/>
</dbReference>
<feature type="domain" description="CusB-like beta-barrel" evidence="4">
    <location>
        <begin position="232"/>
        <end position="305"/>
    </location>
</feature>
<evidence type="ECO:0000256" key="1">
    <source>
        <dbReference type="ARBA" id="ARBA00009477"/>
    </source>
</evidence>
<dbReference type="Proteomes" id="UP000199310">
    <property type="component" value="Unassembled WGS sequence"/>
</dbReference>
<dbReference type="SUPFAM" id="SSF111369">
    <property type="entry name" value="HlyD-like secretion proteins"/>
    <property type="match status" value="1"/>
</dbReference>
<dbReference type="InterPro" id="IPR058627">
    <property type="entry name" value="MdtA-like_C"/>
</dbReference>
<dbReference type="PANTHER" id="PTHR30097:SF4">
    <property type="entry name" value="SLR6042 PROTEIN"/>
    <property type="match status" value="1"/>
</dbReference>
<dbReference type="Pfam" id="PF25967">
    <property type="entry name" value="RND-MFP_C"/>
    <property type="match status" value="1"/>
</dbReference>
<comment type="similarity">
    <text evidence="1">Belongs to the membrane fusion protein (MFP) (TC 8.A.1) family.</text>
</comment>
<feature type="domain" description="Multidrug resistance protein MdtA-like C-terminal permuted SH3" evidence="5">
    <location>
        <begin position="314"/>
        <end position="367"/>
    </location>
</feature>
<dbReference type="Pfam" id="PF25954">
    <property type="entry name" value="Beta-barrel_RND_2"/>
    <property type="match status" value="1"/>
</dbReference>
<gene>
    <name evidence="7" type="ORF">SAMN04488122_3781</name>
</gene>
<evidence type="ECO:0000313" key="7">
    <source>
        <dbReference type="EMBL" id="SEW50378.1"/>
    </source>
</evidence>
<reference evidence="8" key="1">
    <citation type="submission" date="2016-10" db="EMBL/GenBank/DDBJ databases">
        <authorList>
            <person name="Varghese N."/>
            <person name="Submissions S."/>
        </authorList>
    </citation>
    <scope>NUCLEOTIDE SEQUENCE [LARGE SCALE GENOMIC DNA]</scope>
    <source>
        <strain evidence="8">DSM 3695</strain>
    </source>
</reference>
<accession>A0A1I0S5L8</accession>
<dbReference type="GO" id="GO:0022857">
    <property type="term" value="F:transmembrane transporter activity"/>
    <property type="evidence" value="ECO:0007669"/>
    <property type="project" value="InterPro"/>
</dbReference>
<dbReference type="GO" id="GO:0060003">
    <property type="term" value="P:copper ion export"/>
    <property type="evidence" value="ECO:0007669"/>
    <property type="project" value="TreeGrafter"/>
</dbReference>